<reference evidence="11" key="2">
    <citation type="submission" date="2017-10" db="EMBL/GenBank/DDBJ databases">
        <title>Ladona fulva Genome sequencing and assembly.</title>
        <authorList>
            <person name="Murali S."/>
            <person name="Richards S."/>
            <person name="Bandaranaike D."/>
            <person name="Bellair M."/>
            <person name="Blankenburg K."/>
            <person name="Chao H."/>
            <person name="Dinh H."/>
            <person name="Doddapaneni H."/>
            <person name="Dugan-Rocha S."/>
            <person name="Elkadiri S."/>
            <person name="Gnanaolivu R."/>
            <person name="Hernandez B."/>
            <person name="Skinner E."/>
            <person name="Javaid M."/>
            <person name="Lee S."/>
            <person name="Li M."/>
            <person name="Ming W."/>
            <person name="Munidasa M."/>
            <person name="Muniz J."/>
            <person name="Nguyen L."/>
            <person name="Hughes D."/>
            <person name="Osuji N."/>
            <person name="Pu L.-L."/>
            <person name="Puazo M."/>
            <person name="Qu C."/>
            <person name="Quiroz J."/>
            <person name="Raj R."/>
            <person name="Weissenberger G."/>
            <person name="Xin Y."/>
            <person name="Zou X."/>
            <person name="Han Y."/>
            <person name="Worley K."/>
            <person name="Muzny D."/>
            <person name="Gibbs R."/>
        </authorList>
    </citation>
    <scope>NUCLEOTIDE SEQUENCE</scope>
    <source>
        <strain evidence="11">Sampled in the wild</strain>
    </source>
</reference>
<evidence type="ECO:0000256" key="3">
    <source>
        <dbReference type="ARBA" id="ARBA00022679"/>
    </source>
</evidence>
<proteinExistence type="inferred from homology"/>
<gene>
    <name evidence="11" type="ORF">J437_LFUL002928</name>
</gene>
<dbReference type="Gene3D" id="3.30.56.70">
    <property type="entry name" value="N2,N2-dimethylguanosine tRNA methyltransferase, C-terminal domain"/>
    <property type="match status" value="1"/>
</dbReference>
<accession>A0A8K0K9K1</accession>
<comment type="caution">
    <text evidence="11">The sequence shown here is derived from an EMBL/GenBank/DDBJ whole genome shotgun (WGS) entry which is preliminary data.</text>
</comment>
<dbReference type="NCBIfam" id="TIGR00308">
    <property type="entry name" value="TRM1"/>
    <property type="match status" value="1"/>
</dbReference>
<sequence>MDVKEVSGEIPLKEEKSVCNDPSVVKEGKAEILLSSSKKVFYNPVQEFNRDLSVAVLKLFAEDHRETLKNKKKQADPILRFLDNEIPQEGVKYEGGIKILEALAASGLRSIRYAKEIPGVNSVLANDLSAKAVESIKSNITHNGVDDIVKTNHEDASMLMYSHRKPTHLRFDAVDLDPYGCPSIFLDAAVQCVSDGGLLLVTATDMAVLAGNSPESCHTKYGSISLKNKACHEMALRILLQCIESHANRYGRYIVPLLSLSADFYIRVFVKVYTGQVICKRSTSKLSLVYQCTGCETITLQQLGIMRQVENHIKFSLPAGPPVGQKCKHCGHKHHVGGPIWSDPIHDGDFLARLEHLVSQEKVNLKYGTAIRMEGVIALLREELLDVPLSALLNAGYRVSLSHACRTSVKTDAPSDLIWKVLRAWEVIHPVKRDRLAPNSPALAILSGDSDKKEGAKEGSESSDSVPEVSFQHHPDANPPSRRRGLVRFQENPAPNWGPGTRATAMTESNRNNPKREKNQGRKRERSSPGISNKVLRVE</sequence>
<dbReference type="GO" id="GO:0160104">
    <property type="term" value="F:tRNA (guanine(26)-N2)-dimethyltransferase activity"/>
    <property type="evidence" value="ECO:0007669"/>
    <property type="project" value="UniProtKB-UniRule"/>
</dbReference>
<evidence type="ECO:0000313" key="12">
    <source>
        <dbReference type="Proteomes" id="UP000792457"/>
    </source>
</evidence>
<evidence type="ECO:0000256" key="6">
    <source>
        <dbReference type="ARBA" id="ARBA00022884"/>
    </source>
</evidence>
<dbReference type="AlphaFoldDB" id="A0A8K0K9K1"/>
<dbReference type="InterPro" id="IPR029063">
    <property type="entry name" value="SAM-dependent_MTases_sf"/>
</dbReference>
<dbReference type="FunFam" id="3.40.50.150:FF:000051">
    <property type="entry name" value="tRNA (guanine(26)-N(2))-dimethyltransferase"/>
    <property type="match status" value="1"/>
</dbReference>
<organism evidence="11 12">
    <name type="scientific">Ladona fulva</name>
    <name type="common">Scarce chaser dragonfly</name>
    <name type="synonym">Libellula fulva</name>
    <dbReference type="NCBI Taxonomy" id="123851"/>
    <lineage>
        <taxon>Eukaryota</taxon>
        <taxon>Metazoa</taxon>
        <taxon>Ecdysozoa</taxon>
        <taxon>Arthropoda</taxon>
        <taxon>Hexapoda</taxon>
        <taxon>Insecta</taxon>
        <taxon>Pterygota</taxon>
        <taxon>Palaeoptera</taxon>
        <taxon>Odonata</taxon>
        <taxon>Epiprocta</taxon>
        <taxon>Anisoptera</taxon>
        <taxon>Libelluloidea</taxon>
        <taxon>Libellulidae</taxon>
        <taxon>Ladona</taxon>
    </lineage>
</organism>
<dbReference type="Gene3D" id="3.40.50.150">
    <property type="entry name" value="Vaccinia Virus protein VP39"/>
    <property type="match status" value="1"/>
</dbReference>
<keyword evidence="1 9" id="KW-0820">tRNA-binding</keyword>
<keyword evidence="4 9" id="KW-0949">S-adenosyl-L-methionine</keyword>
<dbReference type="SUPFAM" id="SSF53335">
    <property type="entry name" value="S-adenosyl-L-methionine-dependent methyltransferases"/>
    <property type="match status" value="1"/>
</dbReference>
<dbReference type="InterPro" id="IPR042296">
    <property type="entry name" value="tRNA_met_Trm1_C"/>
</dbReference>
<evidence type="ECO:0000256" key="7">
    <source>
        <dbReference type="ARBA" id="ARBA00039099"/>
    </source>
</evidence>
<evidence type="ECO:0000256" key="2">
    <source>
        <dbReference type="ARBA" id="ARBA00022603"/>
    </source>
</evidence>
<dbReference type="EMBL" id="KZ308518">
    <property type="protein sequence ID" value="KAG8230897.1"/>
    <property type="molecule type" value="Genomic_DNA"/>
</dbReference>
<feature type="region of interest" description="Disordered" evidence="10">
    <location>
        <begin position="442"/>
        <end position="539"/>
    </location>
</feature>
<keyword evidence="12" id="KW-1185">Reference proteome</keyword>
<dbReference type="OrthoDB" id="6349953at2759"/>
<dbReference type="InterPro" id="IPR002905">
    <property type="entry name" value="Trm1"/>
</dbReference>
<dbReference type="GO" id="GO:0005634">
    <property type="term" value="C:nucleus"/>
    <property type="evidence" value="ECO:0007669"/>
    <property type="project" value="TreeGrafter"/>
</dbReference>
<dbReference type="PROSITE" id="PS51626">
    <property type="entry name" value="SAM_MT_TRM1"/>
    <property type="match status" value="1"/>
</dbReference>
<evidence type="ECO:0000256" key="8">
    <source>
        <dbReference type="ARBA" id="ARBA00051897"/>
    </source>
</evidence>
<evidence type="ECO:0000256" key="1">
    <source>
        <dbReference type="ARBA" id="ARBA00022555"/>
    </source>
</evidence>
<protein>
    <recommendedName>
        <fullName evidence="7 9">tRNA (guanine(26)-N(2))-dimethyltransferase</fullName>
        <ecNumber evidence="7 9">2.1.1.216</ecNumber>
    </recommendedName>
</protein>
<evidence type="ECO:0000256" key="9">
    <source>
        <dbReference type="PROSITE-ProRule" id="PRU00958"/>
    </source>
</evidence>
<keyword evidence="3 9" id="KW-0808">Transferase</keyword>
<reference evidence="11" key="1">
    <citation type="submission" date="2013-04" db="EMBL/GenBank/DDBJ databases">
        <authorList>
            <person name="Qu J."/>
            <person name="Murali S.C."/>
            <person name="Bandaranaike D."/>
            <person name="Bellair M."/>
            <person name="Blankenburg K."/>
            <person name="Chao H."/>
            <person name="Dinh H."/>
            <person name="Doddapaneni H."/>
            <person name="Downs B."/>
            <person name="Dugan-Rocha S."/>
            <person name="Elkadiri S."/>
            <person name="Gnanaolivu R.D."/>
            <person name="Hernandez B."/>
            <person name="Javaid M."/>
            <person name="Jayaseelan J.C."/>
            <person name="Lee S."/>
            <person name="Li M."/>
            <person name="Ming W."/>
            <person name="Munidasa M."/>
            <person name="Muniz J."/>
            <person name="Nguyen L."/>
            <person name="Ongeri F."/>
            <person name="Osuji N."/>
            <person name="Pu L.-L."/>
            <person name="Puazo M."/>
            <person name="Qu C."/>
            <person name="Quiroz J."/>
            <person name="Raj R."/>
            <person name="Weissenberger G."/>
            <person name="Xin Y."/>
            <person name="Zou X."/>
            <person name="Han Y."/>
            <person name="Richards S."/>
            <person name="Worley K."/>
            <person name="Muzny D."/>
            <person name="Gibbs R."/>
        </authorList>
    </citation>
    <scope>NUCLEOTIDE SEQUENCE</scope>
    <source>
        <strain evidence="11">Sampled in the wild</strain>
    </source>
</reference>
<dbReference type="GO" id="GO:0002940">
    <property type="term" value="P:tRNA N2-guanine methylation"/>
    <property type="evidence" value="ECO:0007669"/>
    <property type="project" value="TreeGrafter"/>
</dbReference>
<keyword evidence="2 9" id="KW-0489">Methyltransferase</keyword>
<evidence type="ECO:0000256" key="5">
    <source>
        <dbReference type="ARBA" id="ARBA00022694"/>
    </source>
</evidence>
<keyword evidence="6 9" id="KW-0694">RNA-binding</keyword>
<dbReference type="PANTHER" id="PTHR10631">
    <property type="entry name" value="N 2 ,N 2 -DIMETHYLGUANOSINE TRNA METHYLTRANSFERASE"/>
    <property type="match status" value="1"/>
</dbReference>
<comment type="catalytic activity">
    <reaction evidence="8 9">
        <text>guanosine(26) in tRNA + 2 S-adenosyl-L-methionine = N(2)-dimethylguanosine(26) in tRNA + 2 S-adenosyl-L-homocysteine + 2 H(+)</text>
        <dbReference type="Rhea" id="RHEA:43140"/>
        <dbReference type="Rhea" id="RHEA-COMP:10359"/>
        <dbReference type="Rhea" id="RHEA-COMP:10360"/>
        <dbReference type="ChEBI" id="CHEBI:15378"/>
        <dbReference type="ChEBI" id="CHEBI:57856"/>
        <dbReference type="ChEBI" id="CHEBI:59789"/>
        <dbReference type="ChEBI" id="CHEBI:74269"/>
        <dbReference type="ChEBI" id="CHEBI:74513"/>
        <dbReference type="EC" id="2.1.1.216"/>
    </reaction>
</comment>
<dbReference type="Pfam" id="PF02005">
    <property type="entry name" value="TRM"/>
    <property type="match status" value="2"/>
</dbReference>
<dbReference type="EC" id="2.1.1.216" evidence="7 9"/>
<dbReference type="Proteomes" id="UP000792457">
    <property type="component" value="Unassembled WGS sequence"/>
</dbReference>
<comment type="similarity">
    <text evidence="9">Belongs to the class I-like SAM-binding methyltransferase superfamily. Trm1 family.</text>
</comment>
<feature type="compositionally biased region" description="Basic and acidic residues" evidence="10">
    <location>
        <begin position="449"/>
        <end position="460"/>
    </location>
</feature>
<keyword evidence="5 9" id="KW-0819">tRNA processing</keyword>
<dbReference type="PANTHER" id="PTHR10631:SF3">
    <property type="entry name" value="TRNA (GUANINE(26)-N(2))-DIMETHYLTRANSFERASE"/>
    <property type="match status" value="1"/>
</dbReference>
<evidence type="ECO:0000256" key="4">
    <source>
        <dbReference type="ARBA" id="ARBA00022691"/>
    </source>
</evidence>
<evidence type="ECO:0000256" key="10">
    <source>
        <dbReference type="SAM" id="MobiDB-lite"/>
    </source>
</evidence>
<name>A0A8K0K9K1_LADFU</name>
<evidence type="ECO:0000313" key="11">
    <source>
        <dbReference type="EMBL" id="KAG8230897.1"/>
    </source>
</evidence>
<dbReference type="GO" id="GO:0000049">
    <property type="term" value="F:tRNA binding"/>
    <property type="evidence" value="ECO:0007669"/>
    <property type="project" value="UniProtKB-UniRule"/>
</dbReference>